<feature type="transmembrane region" description="Helical" evidence="2">
    <location>
        <begin position="583"/>
        <end position="607"/>
    </location>
</feature>
<feature type="transmembrane region" description="Helical" evidence="2">
    <location>
        <begin position="289"/>
        <end position="313"/>
    </location>
</feature>
<keyword evidence="2" id="KW-0812">Transmembrane</keyword>
<keyword evidence="2" id="KW-1133">Transmembrane helix</keyword>
<feature type="transmembrane region" description="Helical" evidence="2">
    <location>
        <begin position="320"/>
        <end position="339"/>
    </location>
</feature>
<feature type="transmembrane region" description="Helical" evidence="2">
    <location>
        <begin position="690"/>
        <end position="708"/>
    </location>
</feature>
<evidence type="ECO:0000256" key="1">
    <source>
        <dbReference type="SAM" id="MobiDB-lite"/>
    </source>
</evidence>
<keyword evidence="4" id="KW-1185">Reference proteome</keyword>
<protein>
    <submittedName>
        <fullName evidence="3">Uncharacterized protein</fullName>
    </submittedName>
</protein>
<sequence length="715" mass="79941">MSANLEESPKSRMVPTKESKKSNHIYEYEYEYEYGSQFEGDDIKSYQKELKGKLRDSTGSLRYLPICGNSFSVEGNGKTKEVENNDVPADSKRNNASVLTNSISSRNNRYPSLMHSAVIDHFKISSNFRVLWIDVVRGFLIFILLLGYVFPPSSLMELFSNHGRFANSNTFFYLLFGQSGASLDHTSPESTGKSFWTTSWAGGWTFYEIGFVMLIFLSGMSIKISFTKRLLRELSVRSFPIITILNYLIRVILLLSLDWIGESFAYYNISHFLDARAYYSNGVETTNIAMPFWGVGSTAAVANIVSILVFGCLSAFPPLLLVLFGLLCMLTYHLLMIANTGVLCGLDFLPSWGGLFQSMFMYSGVCIVGGGIVELILGRERVNGEVSIKFTSFLQPKESIWSIGERKRIDRKKILGELEMMGNSIRTLDTNQDVLAQVNSYDAKNQTPKLQKTFQSVLSHGVIHNVVGGEMCQNSREGPTGYVDKKISGGRDVKLEDSNQSLRVNLLQNTGDFLHSQITDRSVDDNGELDNILSFPSISCFRIFSKFNMCSTIDGFVAIFGLACVIFGIIISFLPGFEIIFKFATFSFCLIACGLSMMFVAVGYRLCLKMDGNNSGIWDIFKSIGQNAMLMAYMATSVDGTVLIFSGNTYNMKTAYDYIFGYGLFTLPIYIIIAVALNSRGILIPTNVGAIFHWCWAIINGVAAPHFMEERVYWV</sequence>
<feature type="region of interest" description="Disordered" evidence="1">
    <location>
        <begin position="1"/>
        <end position="20"/>
    </location>
</feature>
<proteinExistence type="predicted"/>
<name>A0ABQ5K145_9EUKA</name>
<comment type="caution">
    <text evidence="3">The sequence shown here is derived from an EMBL/GenBank/DDBJ whole genome shotgun (WGS) entry which is preliminary data.</text>
</comment>
<feature type="transmembrane region" description="Helical" evidence="2">
    <location>
        <begin position="130"/>
        <end position="150"/>
    </location>
</feature>
<organism evidence="3 4">
    <name type="scientific">Aduncisulcus paluster</name>
    <dbReference type="NCBI Taxonomy" id="2918883"/>
    <lineage>
        <taxon>Eukaryota</taxon>
        <taxon>Metamonada</taxon>
        <taxon>Carpediemonas-like organisms</taxon>
        <taxon>Aduncisulcus</taxon>
    </lineage>
</organism>
<evidence type="ECO:0000313" key="3">
    <source>
        <dbReference type="EMBL" id="GKT24987.1"/>
    </source>
</evidence>
<evidence type="ECO:0000313" key="4">
    <source>
        <dbReference type="Proteomes" id="UP001057375"/>
    </source>
</evidence>
<feature type="compositionally biased region" description="Basic and acidic residues" evidence="1">
    <location>
        <begin position="7"/>
        <end position="20"/>
    </location>
</feature>
<reference evidence="3" key="1">
    <citation type="submission" date="2022-03" db="EMBL/GenBank/DDBJ databases">
        <title>Draft genome sequence of Aduncisulcus paluster, a free-living microaerophilic Fornicata.</title>
        <authorList>
            <person name="Yuyama I."/>
            <person name="Kume K."/>
            <person name="Tamura T."/>
            <person name="Inagaki Y."/>
            <person name="Hashimoto T."/>
        </authorList>
    </citation>
    <scope>NUCLEOTIDE SEQUENCE</scope>
    <source>
        <strain evidence="3">NY0171</strain>
    </source>
</reference>
<dbReference type="EMBL" id="BQXS01012557">
    <property type="protein sequence ID" value="GKT24987.1"/>
    <property type="molecule type" value="Genomic_DNA"/>
</dbReference>
<evidence type="ECO:0000256" key="2">
    <source>
        <dbReference type="SAM" id="Phobius"/>
    </source>
</evidence>
<dbReference type="Proteomes" id="UP001057375">
    <property type="component" value="Unassembled WGS sequence"/>
</dbReference>
<feature type="transmembrane region" description="Helical" evidence="2">
    <location>
        <begin position="556"/>
        <end position="577"/>
    </location>
</feature>
<feature type="transmembrane region" description="Helical" evidence="2">
    <location>
        <begin position="659"/>
        <end position="678"/>
    </location>
</feature>
<accession>A0ABQ5K145</accession>
<keyword evidence="2" id="KW-0472">Membrane</keyword>
<feature type="transmembrane region" description="Helical" evidence="2">
    <location>
        <begin position="204"/>
        <end position="226"/>
    </location>
</feature>
<feature type="transmembrane region" description="Helical" evidence="2">
    <location>
        <begin position="359"/>
        <end position="377"/>
    </location>
</feature>
<feature type="transmembrane region" description="Helical" evidence="2">
    <location>
        <begin position="247"/>
        <end position="269"/>
    </location>
</feature>
<gene>
    <name evidence="3" type="ORF">ADUPG1_012903</name>
</gene>